<dbReference type="AlphaFoldDB" id="A0A7W7R3S8"/>
<dbReference type="InterPro" id="IPR011335">
    <property type="entry name" value="Restrct_endonuc-II-like"/>
</dbReference>
<proteinExistence type="predicted"/>
<reference evidence="2 3" key="1">
    <citation type="submission" date="2020-08" db="EMBL/GenBank/DDBJ databases">
        <title>Sequencing the genomes of 1000 actinobacteria strains.</title>
        <authorList>
            <person name="Klenk H.-P."/>
        </authorList>
    </citation>
    <scope>NUCLEOTIDE SEQUENCE [LARGE SCALE GENOMIC DNA]</scope>
    <source>
        <strain evidence="2 3">DSM 41654</strain>
    </source>
</reference>
<name>A0A7W7R3S8_KITKI</name>
<dbReference type="InterPro" id="IPR012296">
    <property type="entry name" value="Nuclease_put_TT1808"/>
</dbReference>
<sequence>MTALATEVITMDLDQALWQAWKSMDVPDGVRAEIIEGAIEMSPTGGARHFRVNQRLARALNHFLRDSGHGAGQDGNVIHGRKVLIPDVFVAPDEEAEFEDPEGLGILASGVSLVVETVSPGSDARQRDLVRKHRAYAQAGIPVYVIIDDYDNGGAVTVLSGPDPARGAYNSSARTPYGEVAVIPEGPAKGFVIGAEITGGPLAQQA</sequence>
<dbReference type="EMBL" id="JACHJV010000001">
    <property type="protein sequence ID" value="MBB4924371.1"/>
    <property type="molecule type" value="Genomic_DNA"/>
</dbReference>
<keyword evidence="3" id="KW-1185">Reference proteome</keyword>
<dbReference type="GO" id="GO:0004519">
    <property type="term" value="F:endonuclease activity"/>
    <property type="evidence" value="ECO:0007669"/>
    <property type="project" value="UniProtKB-KW"/>
</dbReference>
<dbReference type="SUPFAM" id="SSF52980">
    <property type="entry name" value="Restriction endonuclease-like"/>
    <property type="match status" value="1"/>
</dbReference>
<evidence type="ECO:0000259" key="1">
    <source>
        <dbReference type="Pfam" id="PF05685"/>
    </source>
</evidence>
<evidence type="ECO:0000313" key="2">
    <source>
        <dbReference type="EMBL" id="MBB4924371.1"/>
    </source>
</evidence>
<dbReference type="Gene3D" id="3.90.1570.10">
    <property type="entry name" value="tt1808, chain A"/>
    <property type="match status" value="1"/>
</dbReference>
<keyword evidence="2" id="KW-0540">Nuclease</keyword>
<protein>
    <submittedName>
        <fullName evidence="2">Uma2 family endonuclease</fullName>
    </submittedName>
</protein>
<feature type="domain" description="Putative restriction endonuclease" evidence="1">
    <location>
        <begin position="24"/>
        <end position="162"/>
    </location>
</feature>
<dbReference type="InterPro" id="IPR008538">
    <property type="entry name" value="Uma2"/>
</dbReference>
<dbReference type="CDD" id="cd06260">
    <property type="entry name" value="DUF820-like"/>
    <property type="match status" value="1"/>
</dbReference>
<dbReference type="PANTHER" id="PTHR34107">
    <property type="entry name" value="SLL0198 PROTEIN-RELATED"/>
    <property type="match status" value="1"/>
</dbReference>
<comment type="caution">
    <text evidence="2">The sequence shown here is derived from an EMBL/GenBank/DDBJ whole genome shotgun (WGS) entry which is preliminary data.</text>
</comment>
<dbReference type="Pfam" id="PF05685">
    <property type="entry name" value="Uma2"/>
    <property type="match status" value="1"/>
</dbReference>
<keyword evidence="2" id="KW-0378">Hydrolase</keyword>
<dbReference type="Proteomes" id="UP000540506">
    <property type="component" value="Unassembled WGS sequence"/>
</dbReference>
<dbReference type="RefSeq" id="WP_184936329.1">
    <property type="nucleotide sequence ID" value="NZ_JACHJV010000001.1"/>
</dbReference>
<keyword evidence="2" id="KW-0255">Endonuclease</keyword>
<accession>A0A7W7R3S8</accession>
<dbReference type="PANTHER" id="PTHR34107:SF4">
    <property type="entry name" value="SLL1222 PROTEIN"/>
    <property type="match status" value="1"/>
</dbReference>
<organism evidence="2 3">
    <name type="scientific">Kitasatospora kifunensis</name>
    <name type="common">Streptomyces kifunensis</name>
    <dbReference type="NCBI Taxonomy" id="58351"/>
    <lineage>
        <taxon>Bacteria</taxon>
        <taxon>Bacillati</taxon>
        <taxon>Actinomycetota</taxon>
        <taxon>Actinomycetes</taxon>
        <taxon>Kitasatosporales</taxon>
        <taxon>Streptomycetaceae</taxon>
        <taxon>Kitasatospora</taxon>
    </lineage>
</organism>
<gene>
    <name evidence="2" type="ORF">FHR34_003364</name>
</gene>
<evidence type="ECO:0000313" key="3">
    <source>
        <dbReference type="Proteomes" id="UP000540506"/>
    </source>
</evidence>